<dbReference type="PANTHER" id="PTHR31920">
    <property type="entry name" value="B3 DOMAIN-CONTAINING"/>
    <property type="match status" value="1"/>
</dbReference>
<evidence type="ECO:0000256" key="1">
    <source>
        <dbReference type="ARBA" id="ARBA00004123"/>
    </source>
</evidence>
<dbReference type="SUPFAM" id="SSF101936">
    <property type="entry name" value="DNA-binding pseudobarrel domain"/>
    <property type="match status" value="2"/>
</dbReference>
<comment type="caution">
    <text evidence="6">The sequence shown here is derived from an EMBL/GenBank/DDBJ whole genome shotgun (WGS) entry which is preliminary data.</text>
</comment>
<proteinExistence type="predicted"/>
<dbReference type="InterPro" id="IPR003340">
    <property type="entry name" value="B3_DNA-bd"/>
</dbReference>
<evidence type="ECO:0000256" key="2">
    <source>
        <dbReference type="ARBA" id="ARBA00023015"/>
    </source>
</evidence>
<dbReference type="STRING" id="22663.A0A2I0KG47"/>
<dbReference type="OrthoDB" id="1688597at2759"/>
<name>A0A2I0KG47_PUNGR</name>
<keyword evidence="2" id="KW-0805">Transcription regulation</keyword>
<dbReference type="EMBL" id="PGOL01000657">
    <property type="protein sequence ID" value="PKI66786.1"/>
    <property type="molecule type" value="Genomic_DNA"/>
</dbReference>
<evidence type="ECO:0000313" key="6">
    <source>
        <dbReference type="EMBL" id="PKI66786.1"/>
    </source>
</evidence>
<dbReference type="GO" id="GO:0005634">
    <property type="term" value="C:nucleus"/>
    <property type="evidence" value="ECO:0007669"/>
    <property type="project" value="UniProtKB-SubCell"/>
</dbReference>
<keyword evidence="3" id="KW-0238">DNA-binding</keyword>
<dbReference type="InterPro" id="IPR050655">
    <property type="entry name" value="Plant_B3_domain"/>
</dbReference>
<dbReference type="Proteomes" id="UP000233551">
    <property type="component" value="Unassembled WGS sequence"/>
</dbReference>
<keyword evidence="4" id="KW-0804">Transcription</keyword>
<dbReference type="PROSITE" id="PS50863">
    <property type="entry name" value="B3"/>
    <property type="match status" value="2"/>
</dbReference>
<dbReference type="GO" id="GO:0003677">
    <property type="term" value="F:DNA binding"/>
    <property type="evidence" value="ECO:0007669"/>
    <property type="project" value="UniProtKB-KW"/>
</dbReference>
<evidence type="ECO:0000256" key="4">
    <source>
        <dbReference type="ARBA" id="ARBA00023163"/>
    </source>
</evidence>
<dbReference type="AlphaFoldDB" id="A0A2I0KG47"/>
<keyword evidence="7" id="KW-1185">Reference proteome</keyword>
<dbReference type="CDD" id="cd10017">
    <property type="entry name" value="B3_DNA"/>
    <property type="match status" value="2"/>
</dbReference>
<evidence type="ECO:0000313" key="7">
    <source>
        <dbReference type="Proteomes" id="UP000233551"/>
    </source>
</evidence>
<dbReference type="Gene3D" id="2.40.330.10">
    <property type="entry name" value="DNA-binding pseudobarrel domain"/>
    <property type="match status" value="2"/>
</dbReference>
<dbReference type="Pfam" id="PF02362">
    <property type="entry name" value="B3"/>
    <property type="match status" value="2"/>
</dbReference>
<evidence type="ECO:0000256" key="3">
    <source>
        <dbReference type="ARBA" id="ARBA00023125"/>
    </source>
</evidence>
<dbReference type="GeneID" id="116187309"/>
<reference evidence="6 7" key="1">
    <citation type="submission" date="2017-11" db="EMBL/GenBank/DDBJ databases">
        <title>De-novo sequencing of pomegranate (Punica granatum L.) genome.</title>
        <authorList>
            <person name="Akparov Z."/>
            <person name="Amiraslanov A."/>
            <person name="Hajiyeva S."/>
            <person name="Abbasov M."/>
            <person name="Kaur K."/>
            <person name="Hamwieh A."/>
            <person name="Solovyev V."/>
            <person name="Salamov A."/>
            <person name="Braich B."/>
            <person name="Kosarev P."/>
            <person name="Mahmoud A."/>
            <person name="Hajiyev E."/>
            <person name="Babayeva S."/>
            <person name="Izzatullayeva V."/>
            <person name="Mammadov A."/>
            <person name="Mammadov A."/>
            <person name="Sharifova S."/>
            <person name="Ojaghi J."/>
            <person name="Eynullazada K."/>
            <person name="Bayramov B."/>
            <person name="Abdulazimova A."/>
            <person name="Shahmuradov I."/>
        </authorList>
    </citation>
    <scope>NUCLEOTIDE SEQUENCE [LARGE SCALE GENOMIC DNA]</scope>
    <source>
        <strain evidence="7">cv. AG2017</strain>
        <tissue evidence="6">Leaf</tissue>
    </source>
</reference>
<comment type="subcellular location">
    <subcellularLocation>
        <location evidence="1">Nucleus</location>
    </subcellularLocation>
</comment>
<evidence type="ECO:0000256" key="5">
    <source>
        <dbReference type="ARBA" id="ARBA00023242"/>
    </source>
</evidence>
<accession>A0A2I0KG47</accession>
<dbReference type="InterPro" id="IPR015300">
    <property type="entry name" value="DNA-bd_pseudobarrel_sf"/>
</dbReference>
<dbReference type="SMART" id="SM01019">
    <property type="entry name" value="B3"/>
    <property type="match status" value="2"/>
</dbReference>
<sequence>MASRRRKRREEEWLYPHCYHEPEAPHFFKVILSKTLEEGKLAVPLRFMRKYGDALSNSILLKVPSGESWPVELERCNGKAFLCNGWQSFAEHYSIEHGHFVVFRYVGKSIFQVVIFDKSASEVEYLLKYDDRAIRKSNPTGGSTVIRIVEAGGNDVSVEIIGDPKPQGKRSNYKQELQCSSGPSKVVKFDPPAKVNSDSSVSSRTRSKLSLGYTESQGKLLRRSKRLNLGCLSREPAGKASPVGKSSSEALKAAEEFRATHPFFRLQIYPSHLNRGHVTVPEKFLKRINAVEGMRPVKLRILEKSWSANLYYHDKRGERRGWFSDGWAKFTKEASLCEGDVCVFELIARKGLVFDVMVFKC</sequence>
<gene>
    <name evidence="6" type="ORF">CRG98_012792</name>
</gene>
<organism evidence="6 7">
    <name type="scientific">Punica granatum</name>
    <name type="common">Pomegranate</name>
    <dbReference type="NCBI Taxonomy" id="22663"/>
    <lineage>
        <taxon>Eukaryota</taxon>
        <taxon>Viridiplantae</taxon>
        <taxon>Streptophyta</taxon>
        <taxon>Embryophyta</taxon>
        <taxon>Tracheophyta</taxon>
        <taxon>Spermatophyta</taxon>
        <taxon>Magnoliopsida</taxon>
        <taxon>eudicotyledons</taxon>
        <taxon>Gunneridae</taxon>
        <taxon>Pentapetalae</taxon>
        <taxon>rosids</taxon>
        <taxon>malvids</taxon>
        <taxon>Myrtales</taxon>
        <taxon>Lythraceae</taxon>
        <taxon>Punica</taxon>
    </lineage>
</organism>
<dbReference type="PANTHER" id="PTHR31920:SF108">
    <property type="entry name" value="B3 DOMAIN-CONTAINING TRANSCRIPTION FACTOR VRN1-LIKE"/>
    <property type="match status" value="1"/>
</dbReference>
<protein>
    <submittedName>
        <fullName evidence="6">Uncharacterized protein</fullName>
    </submittedName>
</protein>
<keyword evidence="5" id="KW-0539">Nucleus</keyword>